<feature type="binding site" evidence="6">
    <location>
        <begin position="137"/>
        <end position="139"/>
    </location>
    <ligand>
        <name>substrate</name>
    </ligand>
</feature>
<comment type="subunit">
    <text evidence="6">Homotrimer.</text>
</comment>
<reference evidence="7 8" key="1">
    <citation type="submission" date="2015-10" db="EMBL/GenBank/DDBJ databases">
        <title>Metagenome-Assembled Genomes uncover a global brackish microbiome.</title>
        <authorList>
            <person name="Hugerth L.W."/>
            <person name="Larsson J."/>
            <person name="Alneberg J."/>
            <person name="Lindh M.V."/>
            <person name="Legrand C."/>
            <person name="Pinhassi J."/>
            <person name="Andersson A.F."/>
        </authorList>
    </citation>
    <scope>NUCLEOTIDE SEQUENCE [LARGE SCALE GENOMIC DNA]</scope>
    <source>
        <strain evidence="7">BACL2 MAG-121220-bin52</strain>
    </source>
</reference>
<evidence type="ECO:0000313" key="7">
    <source>
        <dbReference type="EMBL" id="KRO32767.1"/>
    </source>
</evidence>
<dbReference type="Gene3D" id="3.40.1790.10">
    <property type="entry name" value="Indigoidine synthase domain"/>
    <property type="match status" value="1"/>
</dbReference>
<dbReference type="GO" id="GO:0046113">
    <property type="term" value="P:nucleobase catabolic process"/>
    <property type="evidence" value="ECO:0007669"/>
    <property type="project" value="UniProtKB-UniRule"/>
</dbReference>
<feature type="binding site" evidence="6">
    <location>
        <position position="103"/>
    </location>
    <ligand>
        <name>substrate</name>
    </ligand>
</feature>
<evidence type="ECO:0000256" key="4">
    <source>
        <dbReference type="ARBA" id="ARBA00023239"/>
    </source>
</evidence>
<accession>A0A0R2P3Y5</accession>
<dbReference type="SUPFAM" id="SSF110581">
    <property type="entry name" value="Indigoidine synthase A-like"/>
    <property type="match status" value="1"/>
</dbReference>
<feature type="binding site" evidence="6">
    <location>
        <position position="135"/>
    </location>
    <ligand>
        <name>Mn(2+)</name>
        <dbReference type="ChEBI" id="CHEBI:29035"/>
    </ligand>
</feature>
<keyword evidence="5 6" id="KW-0326">Glycosidase</keyword>
<sequence>MIKYSEAVAKALGDKSPIVALESTIITHGLPRPKNLEVALEVEQIVIEAGATPATVAIIDGQIHIGLEPDQLTRIANDENILKASIRDLAVISTQKKSAATTVAATSHIANMAGISLFATGGLGGVHREAWQSWDESADLLALANTPVLIVCSGAKSILDVSATLERLETLSVPILGYKTSKFPGFYLTDSGFELEHRVETARDIAQIWRARGDVAINKSALIVANPVSNQMDKALHDQLLFDGLSKAKIDGVVGKAVTPFLLDYFHTNSKGESLRVNIEIIKANAALAAQIAVALK</sequence>
<dbReference type="InterPro" id="IPR007342">
    <property type="entry name" value="PsuG"/>
</dbReference>
<dbReference type="GO" id="GO:0046872">
    <property type="term" value="F:metal ion binding"/>
    <property type="evidence" value="ECO:0007669"/>
    <property type="project" value="UniProtKB-KW"/>
</dbReference>
<evidence type="ECO:0000313" key="8">
    <source>
        <dbReference type="Proteomes" id="UP000054017"/>
    </source>
</evidence>
<protein>
    <recommendedName>
        <fullName evidence="6">Pseudouridine-5'-phosphate glycosidase</fullName>
        <shortName evidence="6">PsiMP glycosidase</shortName>
        <ecNumber evidence="6">4.2.1.70</ecNumber>
    </recommendedName>
</protein>
<comment type="function">
    <text evidence="6">Catalyzes the reversible cleavage of pseudouridine 5'-phosphate (PsiMP) to ribose 5-phosphate and uracil. Functions biologically in the cleavage direction, as part of a pseudouridine degradation pathway.</text>
</comment>
<keyword evidence="3 6" id="KW-0464">Manganese</keyword>
<feature type="active site" description="Proton donor" evidence="6">
    <location>
        <position position="22"/>
    </location>
</feature>
<keyword evidence="2 6" id="KW-0378">Hydrolase</keyword>
<comment type="caution">
    <text evidence="7">The sequence shown here is derived from an EMBL/GenBank/DDBJ whole genome shotgun (WGS) entry which is preliminary data.</text>
</comment>
<feature type="active site" description="Nucleophile" evidence="6">
    <location>
        <position position="156"/>
    </location>
</feature>
<comment type="cofactor">
    <cofactor evidence="6">
        <name>Mn(2+)</name>
        <dbReference type="ChEBI" id="CHEBI:29035"/>
    </cofactor>
    <text evidence="6">Binds 1 Mn(2+) ion per subunit.</text>
</comment>
<dbReference type="Pfam" id="PF04227">
    <property type="entry name" value="Indigoidine_A"/>
    <property type="match status" value="1"/>
</dbReference>
<dbReference type="GO" id="GO:0005737">
    <property type="term" value="C:cytoplasm"/>
    <property type="evidence" value="ECO:0007669"/>
    <property type="project" value="TreeGrafter"/>
</dbReference>
<dbReference type="PANTHER" id="PTHR42909">
    <property type="entry name" value="ZGC:136858"/>
    <property type="match status" value="1"/>
</dbReference>
<dbReference type="InterPro" id="IPR022830">
    <property type="entry name" value="Indigdn_synthA-like"/>
</dbReference>
<comment type="similarity">
    <text evidence="6">Belongs to the pseudouridine-5'-phosphate glycosidase family.</text>
</comment>
<feature type="binding site" evidence="6">
    <location>
        <position position="83"/>
    </location>
    <ligand>
        <name>substrate</name>
    </ligand>
</feature>
<proteinExistence type="inferred from homology"/>
<dbReference type="AlphaFoldDB" id="A0A0R2P3Y5"/>
<dbReference type="HAMAP" id="MF_01876">
    <property type="entry name" value="PsiMP_glycosidase"/>
    <property type="match status" value="1"/>
</dbReference>
<keyword evidence="1 6" id="KW-0479">Metal-binding</keyword>
<gene>
    <name evidence="6" type="primary">psuG</name>
    <name evidence="7" type="ORF">ABR65_04035</name>
</gene>
<name>A0A0R2P3Y5_9ACTN</name>
<keyword evidence="4 6" id="KW-0456">Lyase</keyword>
<evidence type="ECO:0000256" key="1">
    <source>
        <dbReference type="ARBA" id="ARBA00022723"/>
    </source>
</evidence>
<dbReference type="PANTHER" id="PTHR42909:SF1">
    <property type="entry name" value="CARBOHYDRATE KINASE PFKB DOMAIN-CONTAINING PROTEIN"/>
    <property type="match status" value="1"/>
</dbReference>
<comment type="catalytic activity">
    <reaction evidence="6">
        <text>D-ribose 5-phosphate + uracil = psi-UMP + H2O</text>
        <dbReference type="Rhea" id="RHEA:18337"/>
        <dbReference type="ChEBI" id="CHEBI:15377"/>
        <dbReference type="ChEBI" id="CHEBI:17568"/>
        <dbReference type="ChEBI" id="CHEBI:58380"/>
        <dbReference type="ChEBI" id="CHEBI:78346"/>
        <dbReference type="EC" id="4.2.1.70"/>
    </reaction>
</comment>
<organism evidence="7 8">
    <name type="scientific">Actinobacteria bacterium BACL2 MAG-121220-bin52</name>
    <dbReference type="NCBI Taxonomy" id="1655573"/>
    <lineage>
        <taxon>Bacteria</taxon>
        <taxon>Bacillati</taxon>
        <taxon>Actinomycetota</taxon>
        <taxon>Actinomycetes</taxon>
        <taxon>Actinomycetes incertae sedis</taxon>
        <taxon>ac1 cluster</taxon>
    </lineage>
</organism>
<dbReference type="EC" id="4.2.1.70" evidence="6"/>
<evidence type="ECO:0000256" key="5">
    <source>
        <dbReference type="ARBA" id="ARBA00023295"/>
    </source>
</evidence>
<evidence type="ECO:0000256" key="6">
    <source>
        <dbReference type="HAMAP-Rule" id="MF_01876"/>
    </source>
</evidence>
<dbReference type="EMBL" id="LIAX01000100">
    <property type="protein sequence ID" value="KRO32767.1"/>
    <property type="molecule type" value="Genomic_DNA"/>
</dbReference>
<dbReference type="GO" id="GO:0004730">
    <property type="term" value="F:pseudouridylate synthase activity"/>
    <property type="evidence" value="ECO:0007669"/>
    <property type="project" value="UniProtKB-UniRule"/>
</dbReference>
<evidence type="ECO:0000256" key="3">
    <source>
        <dbReference type="ARBA" id="ARBA00023211"/>
    </source>
</evidence>
<dbReference type="GO" id="GO:0016798">
    <property type="term" value="F:hydrolase activity, acting on glycosyl bonds"/>
    <property type="evidence" value="ECO:0007669"/>
    <property type="project" value="UniProtKB-KW"/>
</dbReference>
<evidence type="ECO:0000256" key="2">
    <source>
        <dbReference type="ARBA" id="ARBA00022801"/>
    </source>
</evidence>
<dbReference type="Proteomes" id="UP000054017">
    <property type="component" value="Unassembled WGS sequence"/>
</dbReference>